<gene>
    <name evidence="2" type="ORF">SI7747_11014434</name>
    <name evidence="3" type="ORF">SI8410_11015546</name>
</gene>
<evidence type="ECO:0000313" key="3">
    <source>
        <dbReference type="EMBL" id="CAA7404868.1"/>
    </source>
</evidence>
<protein>
    <submittedName>
        <fullName evidence="2">Uncharacterized protein</fullName>
    </submittedName>
</protein>
<sequence>MAGNISGGMTWADLWDSTPDKPLPASVAEDTMKGEDGCKRKQQGGKKAKAGPLQWVKALCQKKSHK</sequence>
<dbReference type="EMBL" id="LR746274">
    <property type="protein sequence ID" value="CAA7404868.1"/>
    <property type="molecule type" value="Genomic_DNA"/>
</dbReference>
<accession>A0A7I8JD19</accession>
<evidence type="ECO:0000256" key="1">
    <source>
        <dbReference type="SAM" id="MobiDB-lite"/>
    </source>
</evidence>
<feature type="compositionally biased region" description="Basic residues" evidence="1">
    <location>
        <begin position="40"/>
        <end position="49"/>
    </location>
</feature>
<reference evidence="2" key="1">
    <citation type="submission" date="2019-12" db="EMBL/GenBank/DDBJ databases">
        <authorList>
            <person name="Scholz U."/>
            <person name="Mascher M."/>
            <person name="Fiebig A."/>
        </authorList>
    </citation>
    <scope>NUCLEOTIDE SEQUENCE</scope>
</reference>
<evidence type="ECO:0000313" key="4">
    <source>
        <dbReference type="Proteomes" id="UP000663760"/>
    </source>
</evidence>
<dbReference type="AlphaFoldDB" id="A0A7I8JD19"/>
<dbReference type="Proteomes" id="UP000663760">
    <property type="component" value="Chromosome 11"/>
</dbReference>
<organism evidence="2">
    <name type="scientific">Spirodela intermedia</name>
    <name type="common">Intermediate duckweed</name>
    <dbReference type="NCBI Taxonomy" id="51605"/>
    <lineage>
        <taxon>Eukaryota</taxon>
        <taxon>Viridiplantae</taxon>
        <taxon>Streptophyta</taxon>
        <taxon>Embryophyta</taxon>
        <taxon>Tracheophyta</taxon>
        <taxon>Spermatophyta</taxon>
        <taxon>Magnoliopsida</taxon>
        <taxon>Liliopsida</taxon>
        <taxon>Araceae</taxon>
        <taxon>Lemnoideae</taxon>
        <taxon>Spirodela</taxon>
    </lineage>
</organism>
<proteinExistence type="predicted"/>
<name>A0A7I8JD19_SPIIN</name>
<evidence type="ECO:0000313" key="2">
    <source>
        <dbReference type="EMBL" id="CAA2628793.1"/>
    </source>
</evidence>
<feature type="region of interest" description="Disordered" evidence="1">
    <location>
        <begin position="1"/>
        <end position="50"/>
    </location>
</feature>
<keyword evidence="4" id="KW-1185">Reference proteome</keyword>
<dbReference type="EMBL" id="LR743598">
    <property type="protein sequence ID" value="CAA2628793.1"/>
    <property type="molecule type" value="Genomic_DNA"/>
</dbReference>
<feature type="compositionally biased region" description="Basic and acidic residues" evidence="1">
    <location>
        <begin position="30"/>
        <end position="39"/>
    </location>
</feature>